<reference evidence="2 3" key="1">
    <citation type="submission" date="2016-02" db="EMBL/GenBank/DDBJ databases">
        <title>Genome analysis of coral dinoflagellate symbionts highlights evolutionary adaptations to a symbiotic lifestyle.</title>
        <authorList>
            <person name="Aranda M."/>
            <person name="Li Y."/>
            <person name="Liew Y.J."/>
            <person name="Baumgarten S."/>
            <person name="Simakov O."/>
            <person name="Wilson M."/>
            <person name="Piel J."/>
            <person name="Ashoor H."/>
            <person name="Bougouffa S."/>
            <person name="Bajic V.B."/>
            <person name="Ryu T."/>
            <person name="Ravasi T."/>
            <person name="Bayer T."/>
            <person name="Micklem G."/>
            <person name="Kim H."/>
            <person name="Bhak J."/>
            <person name="Lajeunesse T.C."/>
            <person name="Voolstra C.R."/>
        </authorList>
    </citation>
    <scope>NUCLEOTIDE SEQUENCE [LARGE SCALE GENOMIC DNA]</scope>
    <source>
        <strain evidence="2 3">CCMP2467</strain>
    </source>
</reference>
<evidence type="ECO:0000313" key="2">
    <source>
        <dbReference type="EMBL" id="OLP91723.1"/>
    </source>
</evidence>
<organism evidence="2 3">
    <name type="scientific">Symbiodinium microadriaticum</name>
    <name type="common">Dinoflagellate</name>
    <name type="synonym">Zooxanthella microadriatica</name>
    <dbReference type="NCBI Taxonomy" id="2951"/>
    <lineage>
        <taxon>Eukaryota</taxon>
        <taxon>Sar</taxon>
        <taxon>Alveolata</taxon>
        <taxon>Dinophyceae</taxon>
        <taxon>Suessiales</taxon>
        <taxon>Symbiodiniaceae</taxon>
        <taxon>Symbiodinium</taxon>
    </lineage>
</organism>
<dbReference type="AlphaFoldDB" id="A0A1Q9D926"/>
<evidence type="ECO:0000256" key="1">
    <source>
        <dbReference type="SAM" id="Phobius"/>
    </source>
</evidence>
<keyword evidence="1" id="KW-0812">Transmembrane</keyword>
<keyword evidence="3" id="KW-1185">Reference proteome</keyword>
<name>A0A1Q9D926_SYMMI</name>
<gene>
    <name evidence="2" type="ORF">AK812_SmicGene26547</name>
</gene>
<sequence>MRASSRSLREALALERRLRCQKELGDIISEEEDEDGGDWRTILTMVMPMTMTMMTMTMTMTMMMMMMMMMMDRSVDRSMDQSIDRLID</sequence>
<evidence type="ECO:0000313" key="3">
    <source>
        <dbReference type="Proteomes" id="UP000186817"/>
    </source>
</evidence>
<dbReference type="Proteomes" id="UP000186817">
    <property type="component" value="Unassembled WGS sequence"/>
</dbReference>
<accession>A0A1Q9D926</accession>
<keyword evidence="1" id="KW-0472">Membrane</keyword>
<comment type="caution">
    <text evidence="2">The sequence shown here is derived from an EMBL/GenBank/DDBJ whole genome shotgun (WGS) entry which is preliminary data.</text>
</comment>
<protein>
    <submittedName>
        <fullName evidence="2">Uncharacterized protein</fullName>
    </submittedName>
</protein>
<keyword evidence="1" id="KW-1133">Transmembrane helix</keyword>
<feature type="transmembrane region" description="Helical" evidence="1">
    <location>
        <begin position="42"/>
        <end position="69"/>
    </location>
</feature>
<proteinExistence type="predicted"/>
<dbReference type="EMBL" id="LSRX01000652">
    <property type="protein sequence ID" value="OLP91723.1"/>
    <property type="molecule type" value="Genomic_DNA"/>
</dbReference>